<dbReference type="AlphaFoldDB" id="A0AAN6I709"/>
<proteinExistence type="predicted"/>
<dbReference type="Proteomes" id="UP001197328">
    <property type="component" value="Unassembled WGS sequence"/>
</dbReference>
<gene>
    <name evidence="5" type="ORF">KL928_000943</name>
    <name evidence="6" type="ORF">KL940_000497</name>
</gene>
<accession>A0AAN6I709</accession>
<reference evidence="5 8" key="1">
    <citation type="journal article" date="2021" name="G3 (Bethesda)">
        <title>Genomic diversity, chromosomal rearrangements, and interspecies hybridization in the ogataea polymorpha species complex.</title>
        <authorList>
            <person name="Hanson S.J."/>
            <person name="Cinneide E.O."/>
            <person name="Salzberg L.I."/>
            <person name="Wolfe K.H."/>
            <person name="McGowan J."/>
            <person name="Fitzpatrick D.A."/>
            <person name="Matlin K."/>
        </authorList>
    </citation>
    <scope>NUCLEOTIDE SEQUENCE</scope>
    <source>
        <strain evidence="6">51-138</strain>
        <strain evidence="5">61-244</strain>
    </source>
</reference>
<evidence type="ECO:0000256" key="4">
    <source>
        <dbReference type="SAM" id="MobiDB-lite"/>
    </source>
</evidence>
<sequence length="188" mass="21545">MVDLQKTLSQEDMDDIIYEARVGDLDSLKEIFEKFVDPQTLMSIKDEYTLATPIHMAAANGYDQVCQYLLELLSKDDAQYLVNKQNESGNTALHWAAYNGHVKTIKVLCEFGADPFLKNIFSHDAIYEAEKNNKPEVEKYFLETFDVKQDDDEPAQKVQYKEGTEIRKATEESHEVEGIRQGLEANQL</sequence>
<dbReference type="EMBL" id="JAHLUX010000002">
    <property type="protein sequence ID" value="KAG7820859.1"/>
    <property type="molecule type" value="Genomic_DNA"/>
</dbReference>
<dbReference type="GO" id="GO:0085020">
    <property type="term" value="P:protein K6-linked ubiquitination"/>
    <property type="evidence" value="ECO:0007669"/>
    <property type="project" value="TreeGrafter"/>
</dbReference>
<evidence type="ECO:0008006" key="9">
    <source>
        <dbReference type="Google" id="ProtNLM"/>
    </source>
</evidence>
<feature type="repeat" description="ANK" evidence="3">
    <location>
        <begin position="88"/>
        <end position="120"/>
    </location>
</feature>
<organism evidence="5 7">
    <name type="scientific">Pichia angusta</name>
    <name type="common">Yeast</name>
    <name type="synonym">Hansenula polymorpha</name>
    <dbReference type="NCBI Taxonomy" id="870730"/>
    <lineage>
        <taxon>Eukaryota</taxon>
        <taxon>Fungi</taxon>
        <taxon>Dikarya</taxon>
        <taxon>Ascomycota</taxon>
        <taxon>Saccharomycotina</taxon>
        <taxon>Pichiomycetes</taxon>
        <taxon>Pichiales</taxon>
        <taxon>Pichiaceae</taxon>
        <taxon>Ogataea</taxon>
    </lineage>
</organism>
<dbReference type="SMART" id="SM00248">
    <property type="entry name" value="ANK"/>
    <property type="match status" value="2"/>
</dbReference>
<feature type="compositionally biased region" description="Basic and acidic residues" evidence="4">
    <location>
        <begin position="164"/>
        <end position="178"/>
    </location>
</feature>
<evidence type="ECO:0000313" key="5">
    <source>
        <dbReference type="EMBL" id="KAG7820859.1"/>
    </source>
</evidence>
<dbReference type="Gene3D" id="1.25.40.20">
    <property type="entry name" value="Ankyrin repeat-containing domain"/>
    <property type="match status" value="1"/>
</dbReference>
<evidence type="ECO:0000256" key="2">
    <source>
        <dbReference type="ARBA" id="ARBA00023043"/>
    </source>
</evidence>
<dbReference type="Proteomes" id="UP001196530">
    <property type="component" value="Unassembled WGS sequence"/>
</dbReference>
<evidence type="ECO:0000313" key="8">
    <source>
        <dbReference type="Proteomes" id="UP001197328"/>
    </source>
</evidence>
<keyword evidence="2 3" id="KW-0040">ANK repeat</keyword>
<dbReference type="Pfam" id="PF12796">
    <property type="entry name" value="Ank_2"/>
    <property type="match status" value="1"/>
</dbReference>
<dbReference type="InterPro" id="IPR036770">
    <property type="entry name" value="Ankyrin_rpt-contain_sf"/>
</dbReference>
<protein>
    <recommendedName>
        <fullName evidence="9">Ankyrin repeat-containing protein YAR1</fullName>
    </recommendedName>
</protein>
<evidence type="ECO:0000313" key="7">
    <source>
        <dbReference type="Proteomes" id="UP001196530"/>
    </source>
</evidence>
<name>A0AAN6I709_PICAN</name>
<dbReference type="PROSITE" id="PS50297">
    <property type="entry name" value="ANK_REP_REGION"/>
    <property type="match status" value="1"/>
</dbReference>
<dbReference type="RefSeq" id="XP_043061402.1">
    <property type="nucleotide sequence ID" value="XM_043206694.1"/>
</dbReference>
<dbReference type="SUPFAM" id="SSF48403">
    <property type="entry name" value="Ankyrin repeat"/>
    <property type="match status" value="1"/>
</dbReference>
<dbReference type="PANTHER" id="PTHR24171">
    <property type="entry name" value="ANKYRIN REPEAT DOMAIN-CONTAINING PROTEIN 39-RELATED"/>
    <property type="match status" value="1"/>
</dbReference>
<evidence type="ECO:0000256" key="3">
    <source>
        <dbReference type="PROSITE-ProRule" id="PRU00023"/>
    </source>
</evidence>
<evidence type="ECO:0000313" key="6">
    <source>
        <dbReference type="EMBL" id="KAG7852796.1"/>
    </source>
</evidence>
<dbReference type="EMBL" id="JAHLVD010000001">
    <property type="protein sequence ID" value="KAG7852796.1"/>
    <property type="molecule type" value="Genomic_DNA"/>
</dbReference>
<dbReference type="InterPro" id="IPR002110">
    <property type="entry name" value="Ankyrin_rpt"/>
</dbReference>
<dbReference type="PROSITE" id="PS50088">
    <property type="entry name" value="ANK_REPEAT"/>
    <property type="match status" value="1"/>
</dbReference>
<comment type="caution">
    <text evidence="5">The sequence shown here is derived from an EMBL/GenBank/DDBJ whole genome shotgun (WGS) entry which is preliminary data.</text>
</comment>
<dbReference type="PANTHER" id="PTHR24171:SF8">
    <property type="entry name" value="BRCA1-ASSOCIATED RING DOMAIN PROTEIN 1"/>
    <property type="match status" value="1"/>
</dbReference>
<evidence type="ECO:0000256" key="1">
    <source>
        <dbReference type="ARBA" id="ARBA00022737"/>
    </source>
</evidence>
<keyword evidence="8" id="KW-1185">Reference proteome</keyword>
<dbReference type="GO" id="GO:0004842">
    <property type="term" value="F:ubiquitin-protein transferase activity"/>
    <property type="evidence" value="ECO:0007669"/>
    <property type="project" value="TreeGrafter"/>
</dbReference>
<dbReference type="GeneID" id="66124994"/>
<keyword evidence="1" id="KW-0677">Repeat</keyword>
<feature type="region of interest" description="Disordered" evidence="4">
    <location>
        <begin position="164"/>
        <end position="188"/>
    </location>
</feature>